<proteinExistence type="predicted"/>
<evidence type="ECO:0000313" key="11">
    <source>
        <dbReference type="Proteomes" id="UP001363151"/>
    </source>
</evidence>
<dbReference type="EMBL" id="JBBJCI010000295">
    <property type="protein sequence ID" value="KAK7235210.1"/>
    <property type="molecule type" value="Genomic_DNA"/>
</dbReference>
<dbReference type="InterPro" id="IPR005821">
    <property type="entry name" value="Ion_trans_dom"/>
</dbReference>
<feature type="compositionally biased region" description="Low complexity" evidence="7">
    <location>
        <begin position="153"/>
        <end position="164"/>
    </location>
</feature>
<keyword evidence="3 8" id="KW-0812">Transmembrane</keyword>
<sequence length="908" mass="99207">MVNSGFGACPPTTSTIEVGLYLSCRISGSLLGPILPAAAMAEANGGGGSDAVVAVAPDPEAADAARSLGALEVHVDALMGAAAAIEDLVASLGAPGGDDLAVLDARDERRSARLSRWASLRASVADQRSSKAAKPRDLSAVVDRATGKRRQRASAAPAADPAASTWQGAGKRSRVFPSTRRQTQRAEKARHVGQRHTALSAARCRGGALARSANTSAFVAKVEAKFDDLVASRGAVAVGDVASAMDALGRPAPAAAVARARHKARLPLSTALNKGDFVTLCLSIEECRSEAFDEACKKQKAMLLTLEEETVCRVVGDRSSWVAGVELREPNDGLIQVFDAAIMTLLVFIFIFLPVELAFEEIGETAAVEYLGLSIDLYFCLDILKTFNVGFVNYNDVLVMDRYAVARRYASTWLLIDLTSSIPISHILKLFINENGGALVSGKKALKLARLAKLSKLLKLMRATQFVQRLRTFLFQVLDDLGIRISDAVFKLVRLLLYLLVLAHWLGCLFYLLCRLYGFPSESWVVRSGLVDKHGGKRLSVSMRYTWSLYKILASFVQIAFAEPAVSQQCLRATGWCRVESWVTLLCLYIGTVFFAMLVSNMAAIIANANVGSRNFEEKLNAALEYMRMRKFPRMTMDRVKEYYYVRFMGGKFFDETSILQNLNPELRKEISLYNTRSIRPKTPLLRNSPERFFATLAIHLRPTSFFDGDVVFSEGAQTGAMFFISQGFCEILLRAAHNRAVRVLAAGCYFGEVATLLGTKRTATIRAMGMLELYALGGERLVEACSDFPDIAAYLREVALNRITVLRQFDASADIDATIDEAYVDGEDAQTPLYKSYMVRMTQRLSQIRPPQPKSMAGRLRSMNLKKSLRVSKVSPNGKRTGDLAAAARASAEKHQAAPRAAERAGS</sequence>
<keyword evidence="6 8" id="KW-0472">Membrane</keyword>
<evidence type="ECO:0000259" key="9">
    <source>
        <dbReference type="PROSITE" id="PS50042"/>
    </source>
</evidence>
<dbReference type="InterPro" id="IPR018490">
    <property type="entry name" value="cNMP-bd_dom_sf"/>
</dbReference>
<dbReference type="Proteomes" id="UP001363151">
    <property type="component" value="Unassembled WGS sequence"/>
</dbReference>
<keyword evidence="10" id="KW-0407">Ion channel</keyword>
<feature type="region of interest" description="Disordered" evidence="7">
    <location>
        <begin position="125"/>
        <end position="197"/>
    </location>
</feature>
<dbReference type="SMART" id="SM00100">
    <property type="entry name" value="cNMP"/>
    <property type="match status" value="1"/>
</dbReference>
<dbReference type="SUPFAM" id="SSF51206">
    <property type="entry name" value="cAMP-binding domain-like"/>
    <property type="match status" value="1"/>
</dbReference>
<accession>A0ABR1FPM1</accession>
<evidence type="ECO:0000256" key="2">
    <source>
        <dbReference type="ARBA" id="ARBA00022448"/>
    </source>
</evidence>
<dbReference type="Gene3D" id="1.10.287.630">
    <property type="entry name" value="Helix hairpin bin"/>
    <property type="match status" value="1"/>
</dbReference>
<dbReference type="InterPro" id="IPR051413">
    <property type="entry name" value="K/Na_HCN_channel"/>
</dbReference>
<dbReference type="CDD" id="cd00038">
    <property type="entry name" value="CAP_ED"/>
    <property type="match status" value="1"/>
</dbReference>
<comment type="caution">
    <text evidence="10">The sequence shown here is derived from an EMBL/GenBank/DDBJ whole genome shotgun (WGS) entry which is preliminary data.</text>
</comment>
<evidence type="ECO:0000256" key="3">
    <source>
        <dbReference type="ARBA" id="ARBA00022692"/>
    </source>
</evidence>
<dbReference type="GO" id="GO:0034220">
    <property type="term" value="P:monoatomic ion transmembrane transport"/>
    <property type="evidence" value="ECO:0007669"/>
    <property type="project" value="UniProtKB-KW"/>
</dbReference>
<evidence type="ECO:0000256" key="6">
    <source>
        <dbReference type="ARBA" id="ARBA00023136"/>
    </source>
</evidence>
<dbReference type="InterPro" id="IPR000595">
    <property type="entry name" value="cNMP-bd_dom"/>
</dbReference>
<dbReference type="Pfam" id="PF00520">
    <property type="entry name" value="Ion_trans"/>
    <property type="match status" value="1"/>
</dbReference>
<feature type="compositionally biased region" description="Basic and acidic residues" evidence="7">
    <location>
        <begin position="892"/>
        <end position="908"/>
    </location>
</feature>
<dbReference type="InterPro" id="IPR014710">
    <property type="entry name" value="RmlC-like_jellyroll"/>
</dbReference>
<dbReference type="Pfam" id="PF00027">
    <property type="entry name" value="cNMP_binding"/>
    <property type="match status" value="1"/>
</dbReference>
<feature type="transmembrane region" description="Helical" evidence="8">
    <location>
        <begin position="582"/>
        <end position="607"/>
    </location>
</feature>
<dbReference type="PANTHER" id="PTHR45689">
    <property type="entry name" value="I[[H]] CHANNEL, ISOFORM E"/>
    <property type="match status" value="1"/>
</dbReference>
<keyword evidence="5" id="KW-0406">Ion transport</keyword>
<dbReference type="PANTHER" id="PTHR45689:SF5">
    <property type="entry name" value="I[[H]] CHANNEL, ISOFORM E"/>
    <property type="match status" value="1"/>
</dbReference>
<organism evidence="10 11">
    <name type="scientific">Aureococcus anophagefferens</name>
    <name type="common">Harmful bloom alga</name>
    <dbReference type="NCBI Taxonomy" id="44056"/>
    <lineage>
        <taxon>Eukaryota</taxon>
        <taxon>Sar</taxon>
        <taxon>Stramenopiles</taxon>
        <taxon>Ochrophyta</taxon>
        <taxon>Pelagophyceae</taxon>
        <taxon>Pelagomonadales</taxon>
        <taxon>Pelagomonadaceae</taxon>
        <taxon>Aureococcus</taxon>
    </lineage>
</organism>
<protein>
    <submittedName>
        <fullName evidence="10">Voltage-gated potassium channel</fullName>
    </submittedName>
</protein>
<dbReference type="Gene3D" id="1.10.287.70">
    <property type="match status" value="1"/>
</dbReference>
<evidence type="ECO:0000256" key="5">
    <source>
        <dbReference type="ARBA" id="ARBA00023065"/>
    </source>
</evidence>
<evidence type="ECO:0000256" key="1">
    <source>
        <dbReference type="ARBA" id="ARBA00004141"/>
    </source>
</evidence>
<keyword evidence="11" id="KW-1185">Reference proteome</keyword>
<feature type="domain" description="Cyclic nucleotide-binding" evidence="9">
    <location>
        <begin position="685"/>
        <end position="777"/>
    </location>
</feature>
<dbReference type="Gene3D" id="2.60.120.10">
    <property type="entry name" value="Jelly Rolls"/>
    <property type="match status" value="1"/>
</dbReference>
<keyword evidence="2" id="KW-0813">Transport</keyword>
<evidence type="ECO:0000256" key="7">
    <source>
        <dbReference type="SAM" id="MobiDB-lite"/>
    </source>
</evidence>
<name>A0ABR1FPM1_AURAN</name>
<feature type="transmembrane region" description="Helical" evidence="8">
    <location>
        <begin position="495"/>
        <end position="518"/>
    </location>
</feature>
<reference evidence="10 11" key="1">
    <citation type="submission" date="2024-03" db="EMBL/GenBank/DDBJ databases">
        <title>Aureococcus anophagefferens CCMP1851 and Kratosvirus quantuckense: Draft genome of a second virus-susceptible host strain in the model system.</title>
        <authorList>
            <person name="Chase E."/>
            <person name="Truchon A.R."/>
            <person name="Schepens W."/>
            <person name="Wilhelm S.W."/>
        </authorList>
    </citation>
    <scope>NUCLEOTIDE SEQUENCE [LARGE SCALE GENOMIC DNA]</scope>
    <source>
        <strain evidence="10 11">CCMP1851</strain>
    </source>
</reference>
<gene>
    <name evidence="10" type="ORF">SO694_00145070</name>
</gene>
<evidence type="ECO:0000256" key="8">
    <source>
        <dbReference type="SAM" id="Phobius"/>
    </source>
</evidence>
<dbReference type="PROSITE" id="PS50042">
    <property type="entry name" value="CNMP_BINDING_3"/>
    <property type="match status" value="1"/>
</dbReference>
<dbReference type="SUPFAM" id="SSF81324">
    <property type="entry name" value="Voltage-gated potassium channels"/>
    <property type="match status" value="1"/>
</dbReference>
<evidence type="ECO:0000313" key="10">
    <source>
        <dbReference type="EMBL" id="KAK7235210.1"/>
    </source>
</evidence>
<keyword evidence="4 8" id="KW-1133">Transmembrane helix</keyword>
<feature type="region of interest" description="Disordered" evidence="7">
    <location>
        <begin position="869"/>
        <end position="908"/>
    </location>
</feature>
<comment type="subcellular location">
    <subcellularLocation>
        <location evidence="1">Membrane</location>
        <topology evidence="1">Multi-pass membrane protein</topology>
    </subcellularLocation>
</comment>
<evidence type="ECO:0000256" key="4">
    <source>
        <dbReference type="ARBA" id="ARBA00022989"/>
    </source>
</evidence>